<organism evidence="1 2">
    <name type="scientific">Pseudomonas quercus</name>
    <dbReference type="NCBI Taxonomy" id="2722792"/>
    <lineage>
        <taxon>Bacteria</taxon>
        <taxon>Pseudomonadati</taxon>
        <taxon>Pseudomonadota</taxon>
        <taxon>Gammaproteobacteria</taxon>
        <taxon>Pseudomonadales</taxon>
        <taxon>Pseudomonadaceae</taxon>
        <taxon>Pseudomonas</taxon>
    </lineage>
</organism>
<dbReference type="GO" id="GO:0008168">
    <property type="term" value="F:methyltransferase activity"/>
    <property type="evidence" value="ECO:0007669"/>
    <property type="project" value="UniProtKB-KW"/>
</dbReference>
<name>A0ABX0YCI9_9PSED</name>
<dbReference type="Proteomes" id="UP000746535">
    <property type="component" value="Unassembled WGS sequence"/>
</dbReference>
<dbReference type="GO" id="GO:0032259">
    <property type="term" value="P:methylation"/>
    <property type="evidence" value="ECO:0007669"/>
    <property type="project" value="UniProtKB-KW"/>
</dbReference>
<dbReference type="InterPro" id="IPR011257">
    <property type="entry name" value="DNA_glycosylase"/>
</dbReference>
<evidence type="ECO:0000313" key="2">
    <source>
        <dbReference type="Proteomes" id="UP000746535"/>
    </source>
</evidence>
<proteinExistence type="predicted"/>
<dbReference type="RefSeq" id="WP_168081253.1">
    <property type="nucleotide sequence ID" value="NZ_JAAVJI010000001.1"/>
</dbReference>
<keyword evidence="1" id="KW-0489">Methyltransferase</keyword>
<keyword evidence="2" id="KW-1185">Reference proteome</keyword>
<accession>A0ABX0YCI9</accession>
<dbReference type="EMBL" id="JAAVJI010000001">
    <property type="protein sequence ID" value="NJO99792.1"/>
    <property type="molecule type" value="Genomic_DNA"/>
</dbReference>
<keyword evidence="1" id="KW-0808">Transferase</keyword>
<gene>
    <name evidence="1" type="ORF">HBH25_02795</name>
</gene>
<sequence>MSKGQTLPVTAASLGIDVRQPHGLYQWLLASFLVGKRIRASVAVQAYRTLVEGHGLTTPGKLAACSHRELVRLLGQAGYARYDESTARRLRLLGAELAQGLEARLHALRHNTLNLAGFEQWLLGFEGVGPKTLEIFMREARAELSLRP</sequence>
<comment type="caution">
    <text evidence="1">The sequence shown here is derived from an EMBL/GenBank/DDBJ whole genome shotgun (WGS) entry which is preliminary data.</text>
</comment>
<protein>
    <submittedName>
        <fullName evidence="1">DNA methylase</fullName>
    </submittedName>
</protein>
<reference evidence="1 2" key="1">
    <citation type="submission" date="2020-03" db="EMBL/GenBank/DDBJ databases">
        <authorList>
            <person name="Wang L."/>
            <person name="He N."/>
            <person name="Li Y."/>
            <person name="Fang Y."/>
            <person name="Zhang F."/>
        </authorList>
    </citation>
    <scope>NUCLEOTIDE SEQUENCE [LARGE SCALE GENOMIC DNA]</scope>
    <source>
        <strain evidence="2">hsmgli-8</strain>
    </source>
</reference>
<dbReference type="SUPFAM" id="SSF48150">
    <property type="entry name" value="DNA-glycosylase"/>
    <property type="match status" value="1"/>
</dbReference>
<dbReference type="Gene3D" id="1.10.340.30">
    <property type="entry name" value="Hypothetical protein, domain 2"/>
    <property type="match status" value="1"/>
</dbReference>
<evidence type="ECO:0000313" key="1">
    <source>
        <dbReference type="EMBL" id="NJO99792.1"/>
    </source>
</evidence>